<gene>
    <name evidence="1" type="ORF">S01H1_83640</name>
</gene>
<evidence type="ECO:0000313" key="1">
    <source>
        <dbReference type="EMBL" id="GAG46841.1"/>
    </source>
</evidence>
<sequence length="75" mass="8443">EIDRLNELLDTWQAMFWEMKSKRSRPPPAVPPSRRCGMKVAKALDYEQPVPEVAPEPLAWPASDALIAEMRGVPA</sequence>
<name>X0ZES2_9ZZZZ</name>
<proteinExistence type="predicted"/>
<organism evidence="1">
    <name type="scientific">marine sediment metagenome</name>
    <dbReference type="NCBI Taxonomy" id="412755"/>
    <lineage>
        <taxon>unclassified sequences</taxon>
        <taxon>metagenomes</taxon>
        <taxon>ecological metagenomes</taxon>
    </lineage>
</organism>
<dbReference type="EMBL" id="BARS01056902">
    <property type="protein sequence ID" value="GAG46841.1"/>
    <property type="molecule type" value="Genomic_DNA"/>
</dbReference>
<comment type="caution">
    <text evidence="1">The sequence shown here is derived from an EMBL/GenBank/DDBJ whole genome shotgun (WGS) entry which is preliminary data.</text>
</comment>
<feature type="non-terminal residue" evidence="1">
    <location>
        <position position="1"/>
    </location>
</feature>
<accession>X0ZES2</accession>
<protein>
    <submittedName>
        <fullName evidence="1">Uncharacterized protein</fullName>
    </submittedName>
</protein>
<reference evidence="1" key="1">
    <citation type="journal article" date="2014" name="Front. Microbiol.">
        <title>High frequency of phylogenetically diverse reductive dehalogenase-homologous genes in deep subseafloor sedimentary metagenomes.</title>
        <authorList>
            <person name="Kawai M."/>
            <person name="Futagami T."/>
            <person name="Toyoda A."/>
            <person name="Takaki Y."/>
            <person name="Nishi S."/>
            <person name="Hori S."/>
            <person name="Arai W."/>
            <person name="Tsubouchi T."/>
            <person name="Morono Y."/>
            <person name="Uchiyama I."/>
            <person name="Ito T."/>
            <person name="Fujiyama A."/>
            <person name="Inagaki F."/>
            <person name="Takami H."/>
        </authorList>
    </citation>
    <scope>NUCLEOTIDE SEQUENCE</scope>
    <source>
        <strain evidence="1">Expedition CK06-06</strain>
    </source>
</reference>
<dbReference type="AlphaFoldDB" id="X0ZES2"/>